<evidence type="ECO:0000259" key="1">
    <source>
        <dbReference type="Pfam" id="PF00329"/>
    </source>
</evidence>
<protein>
    <recommendedName>
        <fullName evidence="1">NADH:ubiquinone oxidoreductase 30kDa subunit domain-containing protein</fullName>
    </recommendedName>
</protein>
<feature type="domain" description="NADH:ubiquinone oxidoreductase 30kDa subunit" evidence="1">
    <location>
        <begin position="33"/>
        <end position="95"/>
    </location>
</feature>
<dbReference type="SUPFAM" id="SSF143243">
    <property type="entry name" value="Nqo5-like"/>
    <property type="match status" value="1"/>
</dbReference>
<gene>
    <name evidence="2" type="ORF">MNBD_BACTEROID07-929</name>
</gene>
<dbReference type="GO" id="GO:0008137">
    <property type="term" value="F:NADH dehydrogenase (ubiquinone) activity"/>
    <property type="evidence" value="ECO:0007669"/>
    <property type="project" value="InterPro"/>
</dbReference>
<accession>A0A3B0U565</accession>
<proteinExistence type="predicted"/>
<dbReference type="InterPro" id="IPR001268">
    <property type="entry name" value="NADH_UbQ_OxRdtase_30kDa_su"/>
</dbReference>
<dbReference type="InterPro" id="IPR037232">
    <property type="entry name" value="NADH_quin_OxRdtase_su_C/D-like"/>
</dbReference>
<dbReference type="EMBL" id="UOET01000001">
    <property type="protein sequence ID" value="VAW26045.1"/>
    <property type="molecule type" value="Genomic_DNA"/>
</dbReference>
<reference evidence="2" key="1">
    <citation type="submission" date="2018-06" db="EMBL/GenBank/DDBJ databases">
        <authorList>
            <person name="Zhirakovskaya E."/>
        </authorList>
    </citation>
    <scope>NUCLEOTIDE SEQUENCE</scope>
</reference>
<dbReference type="Gene3D" id="3.30.460.80">
    <property type="entry name" value="NADH:ubiquinone oxidoreductase, 30kDa subunit"/>
    <property type="match status" value="1"/>
</dbReference>
<dbReference type="AlphaFoldDB" id="A0A3B0U565"/>
<dbReference type="Pfam" id="PF00329">
    <property type="entry name" value="Complex1_30kDa"/>
    <property type="match status" value="1"/>
</dbReference>
<feature type="non-terminal residue" evidence="2">
    <location>
        <position position="96"/>
    </location>
</feature>
<evidence type="ECO:0000313" key="2">
    <source>
        <dbReference type="EMBL" id="VAW26045.1"/>
    </source>
</evidence>
<name>A0A3B0U565_9ZZZZ</name>
<sequence length="96" mass="11386">MKELKEKIIRRVKVNFADAAERNDFNDNRLDFAVKKETIPSILFYLKDEMGFIHLSDVICVDWLEEGELEVVFILWSPTDKIKVFVRTRLDRDNPV</sequence>
<organism evidence="2">
    <name type="scientific">hydrothermal vent metagenome</name>
    <dbReference type="NCBI Taxonomy" id="652676"/>
    <lineage>
        <taxon>unclassified sequences</taxon>
        <taxon>metagenomes</taxon>
        <taxon>ecological metagenomes</taxon>
    </lineage>
</organism>